<evidence type="ECO:0000256" key="1">
    <source>
        <dbReference type="SAM" id="SignalP"/>
    </source>
</evidence>
<keyword evidence="1" id="KW-0732">Signal</keyword>
<dbReference type="GeneID" id="7833498"/>
<dbReference type="Proteomes" id="UP000009168">
    <property type="component" value="Unassembled WGS sequence"/>
</dbReference>
<accession>Q232J4</accession>
<gene>
    <name evidence="2" type="ORF">TTHERM_00593040</name>
</gene>
<dbReference type="InParanoid" id="Q232J4"/>
<keyword evidence="3" id="KW-1185">Reference proteome</keyword>
<evidence type="ECO:0000313" key="2">
    <source>
        <dbReference type="EMBL" id="EAR91418.1"/>
    </source>
</evidence>
<proteinExistence type="predicted"/>
<feature type="signal peptide" evidence="1">
    <location>
        <begin position="1"/>
        <end position="16"/>
    </location>
</feature>
<dbReference type="KEGG" id="tet:TTHERM_00593040"/>
<feature type="chain" id="PRO_5004201509" description="Transmembrane protein" evidence="1">
    <location>
        <begin position="17"/>
        <end position="151"/>
    </location>
</feature>
<organism evidence="2 3">
    <name type="scientific">Tetrahymena thermophila (strain SB210)</name>
    <dbReference type="NCBI Taxonomy" id="312017"/>
    <lineage>
        <taxon>Eukaryota</taxon>
        <taxon>Sar</taxon>
        <taxon>Alveolata</taxon>
        <taxon>Ciliophora</taxon>
        <taxon>Intramacronucleata</taxon>
        <taxon>Oligohymenophorea</taxon>
        <taxon>Hymenostomatida</taxon>
        <taxon>Tetrahymenina</taxon>
        <taxon>Tetrahymenidae</taxon>
        <taxon>Tetrahymena</taxon>
    </lineage>
</organism>
<evidence type="ECO:0000313" key="3">
    <source>
        <dbReference type="Proteomes" id="UP000009168"/>
    </source>
</evidence>
<name>Q232J4_TETTS</name>
<reference evidence="3" key="1">
    <citation type="journal article" date="2006" name="PLoS Biol.">
        <title>Macronuclear genome sequence of the ciliate Tetrahymena thermophila, a model eukaryote.</title>
        <authorList>
            <person name="Eisen J.A."/>
            <person name="Coyne R.S."/>
            <person name="Wu M."/>
            <person name="Wu D."/>
            <person name="Thiagarajan M."/>
            <person name="Wortman J.R."/>
            <person name="Badger J.H."/>
            <person name="Ren Q."/>
            <person name="Amedeo P."/>
            <person name="Jones K.M."/>
            <person name="Tallon L.J."/>
            <person name="Delcher A.L."/>
            <person name="Salzberg S.L."/>
            <person name="Silva J.C."/>
            <person name="Haas B.J."/>
            <person name="Majoros W.H."/>
            <person name="Farzad M."/>
            <person name="Carlton J.M."/>
            <person name="Smith R.K. Jr."/>
            <person name="Garg J."/>
            <person name="Pearlman R.E."/>
            <person name="Karrer K.M."/>
            <person name="Sun L."/>
            <person name="Manning G."/>
            <person name="Elde N.C."/>
            <person name="Turkewitz A.P."/>
            <person name="Asai D.J."/>
            <person name="Wilkes D.E."/>
            <person name="Wang Y."/>
            <person name="Cai H."/>
            <person name="Collins K."/>
            <person name="Stewart B.A."/>
            <person name="Lee S.R."/>
            <person name="Wilamowska K."/>
            <person name="Weinberg Z."/>
            <person name="Ruzzo W.L."/>
            <person name="Wloga D."/>
            <person name="Gaertig J."/>
            <person name="Frankel J."/>
            <person name="Tsao C.-C."/>
            <person name="Gorovsky M.A."/>
            <person name="Keeling P.J."/>
            <person name="Waller R.F."/>
            <person name="Patron N.J."/>
            <person name="Cherry J.M."/>
            <person name="Stover N.A."/>
            <person name="Krieger C.J."/>
            <person name="del Toro C."/>
            <person name="Ryder H.F."/>
            <person name="Williamson S.C."/>
            <person name="Barbeau R.A."/>
            <person name="Hamilton E.P."/>
            <person name="Orias E."/>
        </authorList>
    </citation>
    <scope>NUCLEOTIDE SEQUENCE [LARGE SCALE GENOMIC DNA]</scope>
    <source>
        <strain evidence="3">SB210</strain>
    </source>
</reference>
<evidence type="ECO:0008006" key="4">
    <source>
        <dbReference type="Google" id="ProtNLM"/>
    </source>
</evidence>
<dbReference type="RefSeq" id="XP_001011663.1">
    <property type="nucleotide sequence ID" value="XM_001011663.1"/>
</dbReference>
<dbReference type="HOGENOM" id="CLU_136498_0_0_1"/>
<dbReference type="EMBL" id="GG662781">
    <property type="protein sequence ID" value="EAR91418.1"/>
    <property type="molecule type" value="Genomic_DNA"/>
</dbReference>
<dbReference type="PROSITE" id="PS51257">
    <property type="entry name" value="PROKAR_LIPOPROTEIN"/>
    <property type="match status" value="1"/>
</dbReference>
<sequence>MKILISFAVLLAIASCQVYIMNVGNQCSQQGCPQSIFLKYANSFICPDSGKNSAILFTNDGVNYIIKFPYNFIALNLQKIDDPSSNGIQYISKMQTSDSFVIFNCTIPAAQQYTDLCSNHDFVGGKMSSNGIFFKQCAFSMDILQEEKVTL</sequence>
<protein>
    <recommendedName>
        <fullName evidence="4">Transmembrane protein</fullName>
    </recommendedName>
</protein>
<dbReference type="AlphaFoldDB" id="Q232J4"/>